<feature type="transmembrane region" description="Helical" evidence="5">
    <location>
        <begin position="307"/>
        <end position="322"/>
    </location>
</feature>
<evidence type="ECO:0000256" key="3">
    <source>
        <dbReference type="ARBA" id="ARBA00022989"/>
    </source>
</evidence>
<organism evidence="7 8">
    <name type="scientific">Salipiger mucosus DSM 16094</name>
    <dbReference type="NCBI Taxonomy" id="1123237"/>
    <lineage>
        <taxon>Bacteria</taxon>
        <taxon>Pseudomonadati</taxon>
        <taxon>Pseudomonadota</taxon>
        <taxon>Alphaproteobacteria</taxon>
        <taxon>Rhodobacterales</taxon>
        <taxon>Roseobacteraceae</taxon>
        <taxon>Salipiger</taxon>
    </lineage>
</organism>
<keyword evidence="8" id="KW-1185">Reference proteome</keyword>
<comment type="subcellular location">
    <subcellularLocation>
        <location evidence="1">Membrane</location>
        <topology evidence="1">Multi-pass membrane protein</topology>
    </subcellularLocation>
</comment>
<sequence length="323" mass="32883">METWLSLLGGLALLVIGGELLVRGAVQAAERIGISPLVIGLTLVGFGTSMPELVTSVQAGLGGFPGIAFGNIVGSNIANILLIAGVSALICPVIVARSALRRDAVVMLLVAISFAVLALVVPMGRAVGSGMLVLLVGYIWFVIQQEKSTADGGAIHDKSVALAEADPGIAPPHVRNGLLIPLLIALVGLVLIVAGGSFLVSGAVAIARSFGVSETVIGLTIVAVGTSMPELVTSVIAALKRQGDVAFGNVVGSNIYNVLGIGGTTALIAPSNVPSEIARFDAPVMVAVTLLLVLFATTGLRIGRREGAILLAGYIAYGWMLWP</sequence>
<keyword evidence="3 5" id="KW-1133">Transmembrane helix</keyword>
<accession>S9QR23</accession>
<keyword evidence="4 5" id="KW-0472">Membrane</keyword>
<name>S9QR23_9RHOB</name>
<feature type="transmembrane region" description="Helical" evidence="5">
    <location>
        <begin position="126"/>
        <end position="143"/>
    </location>
</feature>
<evidence type="ECO:0000256" key="4">
    <source>
        <dbReference type="ARBA" id="ARBA00023136"/>
    </source>
</evidence>
<dbReference type="NCBIfam" id="TIGR00367">
    <property type="entry name" value="calcium/sodium antiporter"/>
    <property type="match status" value="1"/>
</dbReference>
<dbReference type="PANTHER" id="PTHR10846:SF8">
    <property type="entry name" value="INNER MEMBRANE PROTEIN YRBG"/>
    <property type="match status" value="1"/>
</dbReference>
<dbReference type="GO" id="GO:0005886">
    <property type="term" value="C:plasma membrane"/>
    <property type="evidence" value="ECO:0007669"/>
    <property type="project" value="TreeGrafter"/>
</dbReference>
<feature type="transmembrane region" description="Helical" evidence="5">
    <location>
        <begin position="77"/>
        <end position="96"/>
    </location>
</feature>
<dbReference type="PANTHER" id="PTHR10846">
    <property type="entry name" value="SODIUM/POTASSIUM/CALCIUM EXCHANGER"/>
    <property type="match status" value="1"/>
</dbReference>
<dbReference type="HOGENOM" id="CLU_007948_0_3_5"/>
<feature type="domain" description="Sodium/calcium exchanger membrane region" evidence="6">
    <location>
        <begin position="182"/>
        <end position="321"/>
    </location>
</feature>
<dbReference type="STRING" id="1123237.Salmuc_01631"/>
<reference evidence="8" key="1">
    <citation type="journal article" date="2014" name="Stand. Genomic Sci.">
        <title>Genome sequence of the exopolysaccharide-producing Salipiger mucosus type strain (DSM 16094(T)), a moderately halophilic member of the Roseobacter clade.</title>
        <authorList>
            <person name="Riedel T."/>
            <person name="Spring S."/>
            <person name="Fiebig A."/>
            <person name="Petersen J."/>
            <person name="Kyrpides N.C."/>
            <person name="Goker M."/>
            <person name="Klenk H.P."/>
        </authorList>
    </citation>
    <scope>NUCLEOTIDE SEQUENCE [LARGE SCALE GENOMIC DNA]</scope>
    <source>
        <strain evidence="8">DSM 16094</strain>
    </source>
</reference>
<dbReference type="GO" id="GO:0008273">
    <property type="term" value="F:calcium, potassium:sodium antiporter activity"/>
    <property type="evidence" value="ECO:0007669"/>
    <property type="project" value="TreeGrafter"/>
</dbReference>
<feature type="transmembrane region" description="Helical" evidence="5">
    <location>
        <begin position="216"/>
        <end position="239"/>
    </location>
</feature>
<keyword evidence="2 5" id="KW-0812">Transmembrane</keyword>
<dbReference type="GO" id="GO:0006874">
    <property type="term" value="P:intracellular calcium ion homeostasis"/>
    <property type="evidence" value="ECO:0007669"/>
    <property type="project" value="TreeGrafter"/>
</dbReference>
<dbReference type="EMBL" id="APVH01000013">
    <property type="protein sequence ID" value="EPX83856.1"/>
    <property type="molecule type" value="Genomic_DNA"/>
</dbReference>
<evidence type="ECO:0000256" key="2">
    <source>
        <dbReference type="ARBA" id="ARBA00022692"/>
    </source>
</evidence>
<dbReference type="Gene3D" id="1.20.1420.30">
    <property type="entry name" value="NCX, central ion-binding region"/>
    <property type="match status" value="2"/>
</dbReference>
<evidence type="ECO:0000256" key="1">
    <source>
        <dbReference type="ARBA" id="ARBA00004141"/>
    </source>
</evidence>
<gene>
    <name evidence="7" type="ORF">Salmuc_01631</name>
</gene>
<feature type="domain" description="Sodium/calcium exchanger membrane region" evidence="6">
    <location>
        <begin position="4"/>
        <end position="143"/>
    </location>
</feature>
<dbReference type="RefSeq" id="WP_020041705.1">
    <property type="nucleotide sequence ID" value="NZ_KE557274.1"/>
</dbReference>
<dbReference type="AlphaFoldDB" id="S9QR23"/>
<feature type="transmembrane region" description="Helical" evidence="5">
    <location>
        <begin position="178"/>
        <end position="204"/>
    </location>
</feature>
<dbReference type="InterPro" id="IPR044880">
    <property type="entry name" value="NCX_ion-bd_dom_sf"/>
</dbReference>
<proteinExistence type="predicted"/>
<dbReference type="Pfam" id="PF01699">
    <property type="entry name" value="Na_Ca_ex"/>
    <property type="match status" value="2"/>
</dbReference>
<feature type="transmembrane region" description="Helical" evidence="5">
    <location>
        <begin position="282"/>
        <end position="300"/>
    </location>
</feature>
<comment type="caution">
    <text evidence="7">The sequence shown here is derived from an EMBL/GenBank/DDBJ whole genome shotgun (WGS) entry which is preliminary data.</text>
</comment>
<dbReference type="Proteomes" id="UP000015347">
    <property type="component" value="Unassembled WGS sequence"/>
</dbReference>
<dbReference type="eggNOG" id="COG0530">
    <property type="taxonomic scope" value="Bacteria"/>
</dbReference>
<feature type="transmembrane region" description="Helical" evidence="5">
    <location>
        <begin position="103"/>
        <end position="120"/>
    </location>
</feature>
<evidence type="ECO:0000313" key="7">
    <source>
        <dbReference type="EMBL" id="EPX83856.1"/>
    </source>
</evidence>
<evidence type="ECO:0000259" key="6">
    <source>
        <dbReference type="Pfam" id="PF01699"/>
    </source>
</evidence>
<feature type="transmembrane region" description="Helical" evidence="5">
    <location>
        <begin position="246"/>
        <end position="270"/>
    </location>
</feature>
<evidence type="ECO:0000313" key="8">
    <source>
        <dbReference type="Proteomes" id="UP000015347"/>
    </source>
</evidence>
<dbReference type="GO" id="GO:0005262">
    <property type="term" value="F:calcium channel activity"/>
    <property type="evidence" value="ECO:0007669"/>
    <property type="project" value="TreeGrafter"/>
</dbReference>
<dbReference type="InterPro" id="IPR004837">
    <property type="entry name" value="NaCa_Exmemb"/>
</dbReference>
<dbReference type="Gene3D" id="6.10.280.80">
    <property type="entry name" value="NCX, peripheral helical region"/>
    <property type="match status" value="1"/>
</dbReference>
<protein>
    <submittedName>
        <fullName evidence="7">Inner membrane protein YrbG, predicted calcium/sodium:proton antiporter</fullName>
    </submittedName>
</protein>
<dbReference type="InterPro" id="IPR004481">
    <property type="entry name" value="K/Na/Ca-exchanger"/>
</dbReference>
<evidence type="ECO:0000256" key="5">
    <source>
        <dbReference type="SAM" id="Phobius"/>
    </source>
</evidence>